<dbReference type="Gene3D" id="3.10.20.90">
    <property type="entry name" value="Phosphatidylinositol 3-kinase Catalytic Subunit, Chain A, domain 1"/>
    <property type="match status" value="2"/>
</dbReference>
<name>A0A485L4J4_9STRA</name>
<evidence type="ECO:0000259" key="1">
    <source>
        <dbReference type="PROSITE" id="PS50053"/>
    </source>
</evidence>
<reference evidence="3 4" key="1">
    <citation type="submission" date="2019-03" db="EMBL/GenBank/DDBJ databases">
        <authorList>
            <person name="Gaulin E."/>
            <person name="Dumas B."/>
        </authorList>
    </citation>
    <scope>NUCLEOTIDE SEQUENCE [LARGE SCALE GENOMIC DNA]</scope>
    <source>
        <strain evidence="3">CBS 568.67</strain>
    </source>
</reference>
<feature type="domain" description="Ubiquitin-like" evidence="1">
    <location>
        <begin position="118"/>
        <end position="177"/>
    </location>
</feature>
<evidence type="ECO:0000313" key="4">
    <source>
        <dbReference type="Proteomes" id="UP000332933"/>
    </source>
</evidence>
<gene>
    <name evidence="3" type="primary">Aste57867_16046</name>
    <name evidence="2" type="ORF">As57867_015990</name>
    <name evidence="3" type="ORF">ASTE57867_16046</name>
</gene>
<dbReference type="AlphaFoldDB" id="A0A485L4J4"/>
<dbReference type="InterPro" id="IPR039120">
    <property type="entry name" value="UBFD1"/>
</dbReference>
<dbReference type="InterPro" id="IPR000626">
    <property type="entry name" value="Ubiquitin-like_dom"/>
</dbReference>
<evidence type="ECO:0000313" key="3">
    <source>
        <dbReference type="EMBL" id="VFT92830.1"/>
    </source>
</evidence>
<feature type="domain" description="Ubiquitin-like" evidence="1">
    <location>
        <begin position="29"/>
        <end position="77"/>
    </location>
</feature>
<evidence type="ECO:0000313" key="2">
    <source>
        <dbReference type="EMBL" id="KAF0692935.1"/>
    </source>
</evidence>
<dbReference type="InterPro" id="IPR029071">
    <property type="entry name" value="Ubiquitin-like_domsf"/>
</dbReference>
<dbReference type="GO" id="GO:0003723">
    <property type="term" value="F:RNA binding"/>
    <property type="evidence" value="ECO:0007669"/>
    <property type="project" value="TreeGrafter"/>
</dbReference>
<dbReference type="EMBL" id="CAADRA010005808">
    <property type="protein sequence ID" value="VFT92830.1"/>
    <property type="molecule type" value="Genomic_DNA"/>
</dbReference>
<dbReference type="OrthoDB" id="417450at2759"/>
<protein>
    <submittedName>
        <fullName evidence="3">Aste57867_16046 protein</fullName>
    </submittedName>
</protein>
<sequence length="288" mass="31289">MSAAAELTVVYGKQQAGIVVTAVEGSKISIKALKALIEPLFGTPSAGQKLLFRGKELKDGATLDLATLPSKPKVMLLYHGAKIPARTTGMDSSAAEATIPAAAPPTPIVPDAIEVLEHQCLVQVVRGKERHRFALDKTSTVQGVKEHVAHVMGVPARFQRLLCKGKYPPDDVTLSSLPAPPVFMLLYDEQHHVRMEVKQTTAEMQQQLVDYAAQLSRIRGQMARNFFDVTDLGLQLRQLLDAVEILHSNAEISFDTAASDELRRLAADALALQKDVAAVQATLITRRT</sequence>
<dbReference type="PANTHER" id="PTHR16470:SF0">
    <property type="entry name" value="UBIQUITIN DOMAIN-CONTAINING PROTEIN UBFD1"/>
    <property type="match status" value="1"/>
</dbReference>
<dbReference type="PROSITE" id="PS50053">
    <property type="entry name" value="UBIQUITIN_2"/>
    <property type="match status" value="2"/>
</dbReference>
<accession>A0A485L4J4</accession>
<dbReference type="CDD" id="cd17039">
    <property type="entry name" value="Ubl_ubiquitin_like"/>
    <property type="match status" value="1"/>
</dbReference>
<dbReference type="Pfam" id="PF00240">
    <property type="entry name" value="ubiquitin"/>
    <property type="match status" value="2"/>
</dbReference>
<dbReference type="SUPFAM" id="SSF54236">
    <property type="entry name" value="Ubiquitin-like"/>
    <property type="match status" value="2"/>
</dbReference>
<dbReference type="Proteomes" id="UP000332933">
    <property type="component" value="Unassembled WGS sequence"/>
</dbReference>
<reference evidence="2" key="2">
    <citation type="submission" date="2019-06" db="EMBL/GenBank/DDBJ databases">
        <title>Genomics analysis of Aphanomyces spp. identifies a new class of oomycete effector associated with host adaptation.</title>
        <authorList>
            <person name="Gaulin E."/>
        </authorList>
    </citation>
    <scope>NUCLEOTIDE SEQUENCE</scope>
    <source>
        <strain evidence="2">CBS 578.67</strain>
    </source>
</reference>
<keyword evidence="4" id="KW-1185">Reference proteome</keyword>
<dbReference type="EMBL" id="VJMH01005787">
    <property type="protein sequence ID" value="KAF0692935.1"/>
    <property type="molecule type" value="Genomic_DNA"/>
</dbReference>
<proteinExistence type="predicted"/>
<dbReference type="GO" id="GO:0045296">
    <property type="term" value="F:cadherin binding"/>
    <property type="evidence" value="ECO:0007669"/>
    <property type="project" value="TreeGrafter"/>
</dbReference>
<dbReference type="SMART" id="SM00213">
    <property type="entry name" value="UBQ"/>
    <property type="match status" value="2"/>
</dbReference>
<dbReference type="PANTHER" id="PTHR16470">
    <property type="entry name" value="UBIQUITIN DOMAIN-CONTAINING PROTEIN UBFD1"/>
    <property type="match status" value="1"/>
</dbReference>
<organism evidence="3 4">
    <name type="scientific">Aphanomyces stellatus</name>
    <dbReference type="NCBI Taxonomy" id="120398"/>
    <lineage>
        <taxon>Eukaryota</taxon>
        <taxon>Sar</taxon>
        <taxon>Stramenopiles</taxon>
        <taxon>Oomycota</taxon>
        <taxon>Saprolegniomycetes</taxon>
        <taxon>Saprolegniales</taxon>
        <taxon>Verrucalvaceae</taxon>
        <taxon>Aphanomyces</taxon>
    </lineage>
</organism>